<organism evidence="1 3">
    <name type="scientific">Capnocytophaga catalasegens</name>
    <dbReference type="NCBI Taxonomy" id="1004260"/>
    <lineage>
        <taxon>Bacteria</taxon>
        <taxon>Pseudomonadati</taxon>
        <taxon>Bacteroidota</taxon>
        <taxon>Flavobacteriia</taxon>
        <taxon>Flavobacteriales</taxon>
        <taxon>Flavobacteriaceae</taxon>
        <taxon>Capnocytophaga</taxon>
    </lineage>
</organism>
<proteinExistence type="predicted"/>
<gene>
    <name evidence="1" type="ORF">RCZ15_01640</name>
    <name evidence="2" type="ORF">RCZ16_09170</name>
</gene>
<dbReference type="Proteomes" id="UP001208692">
    <property type="component" value="Unassembled WGS sequence"/>
</dbReference>
<dbReference type="PANTHER" id="PTHR37841:SF1">
    <property type="entry name" value="DUF3298 DOMAIN-CONTAINING PROTEIN"/>
    <property type="match status" value="1"/>
</dbReference>
<protein>
    <recommendedName>
        <fullName evidence="5">WG repeat-containing protein</fullName>
    </recommendedName>
</protein>
<dbReference type="EMBL" id="BQKB01000014">
    <property type="protein sequence ID" value="GJM52600.1"/>
    <property type="molecule type" value="Genomic_DNA"/>
</dbReference>
<dbReference type="Pfam" id="PF14903">
    <property type="entry name" value="WG_beta_rep"/>
    <property type="match status" value="1"/>
</dbReference>
<comment type="caution">
    <text evidence="1">The sequence shown here is derived from an EMBL/GenBank/DDBJ whole genome shotgun (WGS) entry which is preliminary data.</text>
</comment>
<dbReference type="EMBL" id="BQKA01000004">
    <property type="protein sequence ID" value="GJM49188.1"/>
    <property type="molecule type" value="Genomic_DNA"/>
</dbReference>
<name>A0AAV5AW13_9FLAO</name>
<evidence type="ECO:0000313" key="4">
    <source>
        <dbReference type="Proteomes" id="UP001208692"/>
    </source>
</evidence>
<dbReference type="InterPro" id="IPR032774">
    <property type="entry name" value="WG_beta_rep"/>
</dbReference>
<evidence type="ECO:0000313" key="2">
    <source>
        <dbReference type="EMBL" id="GJM52600.1"/>
    </source>
</evidence>
<dbReference type="AlphaFoldDB" id="A0AAV5AW13"/>
<evidence type="ECO:0000313" key="1">
    <source>
        <dbReference type="EMBL" id="GJM49188.1"/>
    </source>
</evidence>
<dbReference type="Proteomes" id="UP001207736">
    <property type="component" value="Unassembled WGS sequence"/>
</dbReference>
<keyword evidence="4" id="KW-1185">Reference proteome</keyword>
<accession>A0AAV5AW13</accession>
<sequence>MVIYKRDSLPIHFSLESKGDSLYISYLEEKDSIFVTKKLGIKGKKKKKYWQKYYSRKLIPLFPLFVKTDISRLRIGKDKDNNLLIEHYFDNGGWLLIMGAGMSGKYTYIYKKTDEIKQVKPYREGNLLGIKNAQRERITAPTYSYISNFKNHRAKMRIGSNWGVIGEDDKEIIPAIYHTLESDYYQPFAYIVSIDGKYGIIDIWGKELLPLKYDEIREYNNEYKLIKGDKMGICIPNRLHIPAIYTEIYKPYNPIPNDSDKYLCFKDKTTYIVDYFGYEYETSKRKYKFKDFWNTSQTDEILFEGYYYKSNPSKKRKIIIEEEEE</sequence>
<evidence type="ECO:0008006" key="5">
    <source>
        <dbReference type="Google" id="ProtNLM"/>
    </source>
</evidence>
<evidence type="ECO:0000313" key="3">
    <source>
        <dbReference type="Proteomes" id="UP001207736"/>
    </source>
</evidence>
<reference evidence="1 4" key="1">
    <citation type="submission" date="2021-11" db="EMBL/GenBank/DDBJ databases">
        <title>Draft genome sequence of Capnocytophaga sp. strain KC07075 isolated from cat oral cavity.</title>
        <authorList>
            <person name="Suzuki M."/>
            <person name="Imaoka K."/>
            <person name="Kimura M."/>
            <person name="Morikawa S."/>
            <person name="Maeda K."/>
        </authorList>
    </citation>
    <scope>NUCLEOTIDE SEQUENCE</scope>
    <source>
        <strain evidence="1">KC07075</strain>
        <strain evidence="2 4">KC07079</strain>
    </source>
</reference>
<dbReference type="RefSeq" id="WP_264845809.1">
    <property type="nucleotide sequence ID" value="NZ_BPMA01000015.1"/>
</dbReference>
<dbReference type="PANTHER" id="PTHR37841">
    <property type="entry name" value="GLR2918 PROTEIN"/>
    <property type="match status" value="1"/>
</dbReference>